<feature type="compositionally biased region" description="Pro residues" evidence="8">
    <location>
        <begin position="1"/>
        <end position="26"/>
    </location>
</feature>
<dbReference type="InterPro" id="IPR006629">
    <property type="entry name" value="LITAF"/>
</dbReference>
<keyword evidence="5" id="KW-0479">Metal-binding</keyword>
<keyword evidence="11" id="KW-1185">Reference proteome</keyword>
<evidence type="ECO:0000256" key="5">
    <source>
        <dbReference type="ARBA" id="ARBA00022723"/>
    </source>
</evidence>
<comment type="subcellular location">
    <subcellularLocation>
        <location evidence="2">Endosome membrane</location>
        <topology evidence="2">Peripheral membrane protein</topology>
    </subcellularLocation>
    <subcellularLocation>
        <location evidence="1">Late endosome membrane</location>
    </subcellularLocation>
    <subcellularLocation>
        <location evidence="3">Lysosome membrane</location>
        <topology evidence="3">Peripheral membrane protein</topology>
        <orientation evidence="3">Cytoplasmic side</orientation>
    </subcellularLocation>
</comment>
<dbReference type="InterPro" id="IPR037519">
    <property type="entry name" value="LITAF_fam"/>
</dbReference>
<keyword evidence="6" id="KW-0862">Zinc</keyword>
<sequence>MSVPQEPPPPYQPPPDAAYPPNPNAPQPADYAQPQGYGYSYNQQIAHIQQHDNATIVVVHQPTVAVVQRFHRAAVHTICPVCQAEIITSTRYETGSLAWIACLIICLCGCDLGCCLIPFFIDDCKDVVHSCPNCFAEVARWSRM</sequence>
<keyword evidence="7" id="KW-0472">Membrane</keyword>
<dbReference type="PANTHER" id="PTHR23292:SF6">
    <property type="entry name" value="FI16602P1-RELATED"/>
    <property type="match status" value="1"/>
</dbReference>
<evidence type="ECO:0000256" key="2">
    <source>
        <dbReference type="ARBA" id="ARBA00004481"/>
    </source>
</evidence>
<dbReference type="PANTHER" id="PTHR23292">
    <property type="entry name" value="LIPOPOLYSACCHARIDE-INDUCED TUMOR NECROSIS FACTOR-ALPHA FACTOR"/>
    <property type="match status" value="1"/>
</dbReference>
<proteinExistence type="inferred from homology"/>
<dbReference type="Proteomes" id="UP001519460">
    <property type="component" value="Unassembled WGS sequence"/>
</dbReference>
<feature type="region of interest" description="Disordered" evidence="8">
    <location>
        <begin position="1"/>
        <end position="27"/>
    </location>
</feature>
<evidence type="ECO:0000256" key="7">
    <source>
        <dbReference type="ARBA" id="ARBA00023136"/>
    </source>
</evidence>
<evidence type="ECO:0000313" key="11">
    <source>
        <dbReference type="Proteomes" id="UP001519460"/>
    </source>
</evidence>
<evidence type="ECO:0000256" key="8">
    <source>
        <dbReference type="SAM" id="MobiDB-lite"/>
    </source>
</evidence>
<gene>
    <name evidence="10" type="ORF">BaRGS_00001128</name>
</gene>
<dbReference type="SMART" id="SM00714">
    <property type="entry name" value="LITAF"/>
    <property type="match status" value="1"/>
</dbReference>
<evidence type="ECO:0000256" key="4">
    <source>
        <dbReference type="ARBA" id="ARBA00005975"/>
    </source>
</evidence>
<feature type="domain" description="LITAF" evidence="9">
    <location>
        <begin position="59"/>
        <end position="143"/>
    </location>
</feature>
<evidence type="ECO:0000313" key="10">
    <source>
        <dbReference type="EMBL" id="KAK7507193.1"/>
    </source>
</evidence>
<evidence type="ECO:0000259" key="9">
    <source>
        <dbReference type="PROSITE" id="PS51837"/>
    </source>
</evidence>
<evidence type="ECO:0000256" key="3">
    <source>
        <dbReference type="ARBA" id="ARBA00004630"/>
    </source>
</evidence>
<dbReference type="PROSITE" id="PS51837">
    <property type="entry name" value="LITAF"/>
    <property type="match status" value="1"/>
</dbReference>
<organism evidence="10 11">
    <name type="scientific">Batillaria attramentaria</name>
    <dbReference type="NCBI Taxonomy" id="370345"/>
    <lineage>
        <taxon>Eukaryota</taxon>
        <taxon>Metazoa</taxon>
        <taxon>Spiralia</taxon>
        <taxon>Lophotrochozoa</taxon>
        <taxon>Mollusca</taxon>
        <taxon>Gastropoda</taxon>
        <taxon>Caenogastropoda</taxon>
        <taxon>Sorbeoconcha</taxon>
        <taxon>Cerithioidea</taxon>
        <taxon>Batillariidae</taxon>
        <taxon>Batillaria</taxon>
    </lineage>
</organism>
<accession>A0ABD0M6U1</accession>
<protein>
    <recommendedName>
        <fullName evidence="9">LITAF domain-containing protein</fullName>
    </recommendedName>
</protein>
<evidence type="ECO:0000256" key="6">
    <source>
        <dbReference type="ARBA" id="ARBA00022833"/>
    </source>
</evidence>
<dbReference type="GO" id="GO:0031902">
    <property type="term" value="C:late endosome membrane"/>
    <property type="evidence" value="ECO:0007669"/>
    <property type="project" value="UniProtKB-SubCell"/>
</dbReference>
<reference evidence="10 11" key="1">
    <citation type="journal article" date="2023" name="Sci. Data">
        <title>Genome assembly of the Korean intertidal mud-creeper Batillaria attramentaria.</title>
        <authorList>
            <person name="Patra A.K."/>
            <person name="Ho P.T."/>
            <person name="Jun S."/>
            <person name="Lee S.J."/>
            <person name="Kim Y."/>
            <person name="Won Y.J."/>
        </authorList>
    </citation>
    <scope>NUCLEOTIDE SEQUENCE [LARGE SCALE GENOMIC DNA]</scope>
    <source>
        <strain evidence="10">Wonlab-2016</strain>
    </source>
</reference>
<dbReference type="EMBL" id="JACVVK020000004">
    <property type="protein sequence ID" value="KAK7507193.1"/>
    <property type="molecule type" value="Genomic_DNA"/>
</dbReference>
<evidence type="ECO:0000256" key="1">
    <source>
        <dbReference type="ARBA" id="ARBA00004414"/>
    </source>
</evidence>
<name>A0ABD0M6U1_9CAEN</name>
<dbReference type="Pfam" id="PF10601">
    <property type="entry name" value="zf-LITAF-like"/>
    <property type="match status" value="1"/>
</dbReference>
<comment type="similarity">
    <text evidence="4">Belongs to the CDIP1/LITAF family.</text>
</comment>
<dbReference type="AlphaFoldDB" id="A0ABD0M6U1"/>
<dbReference type="GO" id="GO:0005765">
    <property type="term" value="C:lysosomal membrane"/>
    <property type="evidence" value="ECO:0007669"/>
    <property type="project" value="UniProtKB-SubCell"/>
</dbReference>
<dbReference type="GO" id="GO:0046872">
    <property type="term" value="F:metal ion binding"/>
    <property type="evidence" value="ECO:0007669"/>
    <property type="project" value="UniProtKB-KW"/>
</dbReference>
<comment type="caution">
    <text evidence="10">The sequence shown here is derived from an EMBL/GenBank/DDBJ whole genome shotgun (WGS) entry which is preliminary data.</text>
</comment>